<evidence type="ECO:0000256" key="2">
    <source>
        <dbReference type="ARBA" id="ARBA00022490"/>
    </source>
</evidence>
<comment type="similarity">
    <text evidence="5">Belongs to the DapA family.</text>
</comment>
<dbReference type="PRINTS" id="PR00146">
    <property type="entry name" value="DHPICSNTHASE"/>
</dbReference>
<keyword evidence="9" id="KW-1185">Reference proteome</keyword>
<evidence type="ECO:0000256" key="4">
    <source>
        <dbReference type="ARBA" id="ARBA00023277"/>
    </source>
</evidence>
<dbReference type="Pfam" id="PF00701">
    <property type="entry name" value="DHDPS"/>
    <property type="match status" value="1"/>
</dbReference>
<feature type="binding site" evidence="7">
    <location>
        <position position="48"/>
    </location>
    <ligand>
        <name>pyruvate</name>
        <dbReference type="ChEBI" id="CHEBI:15361"/>
    </ligand>
</feature>
<dbReference type="Gene3D" id="3.20.20.70">
    <property type="entry name" value="Aldolase class I"/>
    <property type="match status" value="1"/>
</dbReference>
<organism evidence="8 9">
    <name type="scientific">Pedosphaera parvula (strain Ellin514)</name>
    <dbReference type="NCBI Taxonomy" id="320771"/>
    <lineage>
        <taxon>Bacteria</taxon>
        <taxon>Pseudomonadati</taxon>
        <taxon>Verrucomicrobiota</taxon>
        <taxon>Pedosphaerae</taxon>
        <taxon>Pedosphaerales</taxon>
        <taxon>Pedosphaeraceae</taxon>
        <taxon>Pedosphaera</taxon>
    </lineage>
</organism>
<dbReference type="PIRSF" id="PIRSF001365">
    <property type="entry name" value="DHDPS"/>
    <property type="match status" value="1"/>
</dbReference>
<dbReference type="InterPro" id="IPR002220">
    <property type="entry name" value="DapA-like"/>
</dbReference>
<evidence type="ECO:0000256" key="1">
    <source>
        <dbReference type="ARBA" id="ARBA00004496"/>
    </source>
</evidence>
<sequence length="313" mass="33907">MKSKLTGLIAAPFTPMLEDGSLNLPMIETQANALSASGVQGAFICGTTGEGLSLTTEERLLVAEKWVATAPPQLRVIVHVGHNSLKESCELAAHAEHIGAHAIATMGSNFFRPANVEQLVQYCMEIAAAAPSLPFYFYHMPAMTGINFSMLDFLMTAGNRIPNLAGIKFTHENLMDYSQCVHFEEGRFNILFGRDEILLGSLAMGANGAVGSTYNYIAPVYLQLMTAFNAGDIRTARQHQLFAIEIISIMIRHGGLPAAKAIMKMIGIDCGPVRAPLQNLSAKQKEDLRQELKQAGMFSFLRQSGSTTPLAMA</sequence>
<dbReference type="OrthoDB" id="199953at2"/>
<gene>
    <name evidence="8" type="ORF">Cflav_PD4985</name>
</gene>
<feature type="active site" description="Schiff-base intermediate with substrate" evidence="6">
    <location>
        <position position="168"/>
    </location>
</feature>
<name>B9XD04_PEDPL</name>
<proteinExistence type="inferred from homology"/>
<evidence type="ECO:0000313" key="9">
    <source>
        <dbReference type="Proteomes" id="UP000003688"/>
    </source>
</evidence>
<dbReference type="STRING" id="320771.Cflav_PD4985"/>
<keyword evidence="4" id="KW-0119">Carbohydrate metabolism</keyword>
<dbReference type="GO" id="GO:0016829">
    <property type="term" value="F:lyase activity"/>
    <property type="evidence" value="ECO:0007669"/>
    <property type="project" value="UniProtKB-KW"/>
</dbReference>
<dbReference type="SMART" id="SM01130">
    <property type="entry name" value="DHDPS"/>
    <property type="match status" value="1"/>
</dbReference>
<dbReference type="SUPFAM" id="SSF51569">
    <property type="entry name" value="Aldolase"/>
    <property type="match status" value="1"/>
</dbReference>
<dbReference type="AlphaFoldDB" id="B9XD04"/>
<reference evidence="8 9" key="1">
    <citation type="journal article" date="2011" name="J. Bacteriol.">
        <title>Genome sequence of 'Pedosphaera parvula' Ellin514, an aerobic Verrucomicrobial isolate from pasture soil.</title>
        <authorList>
            <person name="Kant R."/>
            <person name="van Passel M.W."/>
            <person name="Sangwan P."/>
            <person name="Palva A."/>
            <person name="Lucas S."/>
            <person name="Copeland A."/>
            <person name="Lapidus A."/>
            <person name="Glavina Del Rio T."/>
            <person name="Dalin E."/>
            <person name="Tice H."/>
            <person name="Bruce D."/>
            <person name="Goodwin L."/>
            <person name="Pitluck S."/>
            <person name="Chertkov O."/>
            <person name="Larimer F.W."/>
            <person name="Land M.L."/>
            <person name="Hauser L."/>
            <person name="Brettin T.S."/>
            <person name="Detter J.C."/>
            <person name="Han S."/>
            <person name="de Vos W.M."/>
            <person name="Janssen P.H."/>
            <person name="Smidt H."/>
        </authorList>
    </citation>
    <scope>NUCLEOTIDE SEQUENCE [LARGE SCALE GENOMIC DNA]</scope>
    <source>
        <strain evidence="8 9">Ellin514</strain>
    </source>
</reference>
<evidence type="ECO:0000256" key="3">
    <source>
        <dbReference type="ARBA" id="ARBA00023239"/>
    </source>
</evidence>
<dbReference type="InterPro" id="IPR013785">
    <property type="entry name" value="Aldolase_TIM"/>
</dbReference>
<protein>
    <submittedName>
        <fullName evidence="8">Dihydrodipicolinate synthetase</fullName>
    </submittedName>
</protein>
<dbReference type="EMBL" id="ABOX02000005">
    <property type="protein sequence ID" value="EEF62350.1"/>
    <property type="molecule type" value="Genomic_DNA"/>
</dbReference>
<keyword evidence="2" id="KW-0963">Cytoplasm</keyword>
<comment type="subcellular location">
    <subcellularLocation>
        <location evidence="1">Cytoplasm</location>
    </subcellularLocation>
</comment>
<keyword evidence="3 5" id="KW-0456">Lyase</keyword>
<evidence type="ECO:0000313" key="8">
    <source>
        <dbReference type="EMBL" id="EEF62350.1"/>
    </source>
</evidence>
<dbReference type="PANTHER" id="PTHR12128:SF21">
    <property type="entry name" value="N-ACETYLNEURAMINATE LYASE"/>
    <property type="match status" value="1"/>
</dbReference>
<dbReference type="GO" id="GO:0005737">
    <property type="term" value="C:cytoplasm"/>
    <property type="evidence" value="ECO:0007669"/>
    <property type="project" value="UniProtKB-SubCell"/>
</dbReference>
<comment type="caution">
    <text evidence="8">The sequence shown here is derived from an EMBL/GenBank/DDBJ whole genome shotgun (WGS) entry which is preliminary data.</text>
</comment>
<evidence type="ECO:0000256" key="7">
    <source>
        <dbReference type="PIRSR" id="PIRSR001365-2"/>
    </source>
</evidence>
<evidence type="ECO:0000256" key="6">
    <source>
        <dbReference type="PIRSR" id="PIRSR001365-1"/>
    </source>
</evidence>
<dbReference type="Proteomes" id="UP000003688">
    <property type="component" value="Unassembled WGS sequence"/>
</dbReference>
<accession>B9XD04</accession>
<feature type="active site" description="Proton donor/acceptor" evidence="6">
    <location>
        <position position="138"/>
    </location>
</feature>
<evidence type="ECO:0000256" key="5">
    <source>
        <dbReference type="PIRNR" id="PIRNR001365"/>
    </source>
</evidence>
<dbReference type="PANTHER" id="PTHR12128">
    <property type="entry name" value="DIHYDRODIPICOLINATE SYNTHASE"/>
    <property type="match status" value="1"/>
</dbReference>
<feature type="binding site" evidence="7">
    <location>
        <position position="210"/>
    </location>
    <ligand>
        <name>pyruvate</name>
        <dbReference type="ChEBI" id="CHEBI:15361"/>
    </ligand>
</feature>
<dbReference type="RefSeq" id="WP_007413702.1">
    <property type="nucleotide sequence ID" value="NZ_ABOX02000005.1"/>
</dbReference>